<evidence type="ECO:0000313" key="3">
    <source>
        <dbReference type="RefSeq" id="XP_026500816.2"/>
    </source>
</evidence>
<gene>
    <name evidence="3" type="primary">LOC113404200</name>
</gene>
<feature type="compositionally biased region" description="Polar residues" evidence="1">
    <location>
        <begin position="103"/>
        <end position="121"/>
    </location>
</feature>
<feature type="compositionally biased region" description="Basic and acidic residues" evidence="1">
    <location>
        <begin position="217"/>
        <end position="268"/>
    </location>
</feature>
<protein>
    <submittedName>
        <fullName evidence="3">Uncharacterized protein LOC113404200 isoform X1</fullName>
    </submittedName>
</protein>
<feature type="region of interest" description="Disordered" evidence="1">
    <location>
        <begin position="75"/>
        <end position="121"/>
    </location>
</feature>
<feature type="region of interest" description="Disordered" evidence="1">
    <location>
        <begin position="145"/>
        <end position="186"/>
    </location>
</feature>
<organism evidence="2 3">
    <name type="scientific">Vanessa tameamea</name>
    <name type="common">Kamehameha butterfly</name>
    <dbReference type="NCBI Taxonomy" id="334116"/>
    <lineage>
        <taxon>Eukaryota</taxon>
        <taxon>Metazoa</taxon>
        <taxon>Ecdysozoa</taxon>
        <taxon>Arthropoda</taxon>
        <taxon>Hexapoda</taxon>
        <taxon>Insecta</taxon>
        <taxon>Pterygota</taxon>
        <taxon>Neoptera</taxon>
        <taxon>Endopterygota</taxon>
        <taxon>Lepidoptera</taxon>
        <taxon>Glossata</taxon>
        <taxon>Ditrysia</taxon>
        <taxon>Papilionoidea</taxon>
        <taxon>Nymphalidae</taxon>
        <taxon>Nymphalinae</taxon>
        <taxon>Vanessa</taxon>
    </lineage>
</organism>
<name>A0A8B8IY28_VANTA</name>
<keyword evidence="2" id="KW-1185">Reference proteome</keyword>
<accession>A0A8B8IY28</accession>
<dbReference type="AlphaFoldDB" id="A0A8B8IY28"/>
<reference evidence="3" key="1">
    <citation type="submission" date="2025-08" db="UniProtKB">
        <authorList>
            <consortium name="RefSeq"/>
        </authorList>
    </citation>
    <scope>IDENTIFICATION</scope>
    <source>
        <tissue evidence="3">Whole body</tissue>
    </source>
</reference>
<evidence type="ECO:0000313" key="2">
    <source>
        <dbReference type="Proteomes" id="UP001652626"/>
    </source>
</evidence>
<dbReference type="Proteomes" id="UP001652626">
    <property type="component" value="Chromosome Z"/>
</dbReference>
<evidence type="ECO:0000256" key="1">
    <source>
        <dbReference type="SAM" id="MobiDB-lite"/>
    </source>
</evidence>
<sequence length="312" mass="34625">MCDYTEIRVSDLPLYFVDFFCTAKFVHPFNIICDIIIQYLAIIGKLRLTFWFCNTLRYYLKLAPIMKKVGTVPTGKSGAGGHIGKSTPKLGSALSSGGKLPSVPSTSPKNVVSSSYQPSRNNKSSTFGIIWLPGKRRNKHKELVYNSHKNERSGDRAPSMYNFMSGDSSSQQTHLKKKEEESDLLVPQHSGHIPVTVAGAGVAVASELPSDIMSTNSEERQEFIKSDKEDAAGDANDNDKKLDKDYLENNDMDKRSSNTKTEKDKLGDNVDSVFLRSPPPHKTRSTASTVEEEDCGIKCLYYTLQCCDCVLM</sequence>
<dbReference type="RefSeq" id="XP_026500816.2">
    <property type="nucleotide sequence ID" value="XM_026645031.2"/>
</dbReference>
<feature type="region of interest" description="Disordered" evidence="1">
    <location>
        <begin position="210"/>
        <end position="288"/>
    </location>
</feature>
<proteinExistence type="predicted"/>
<dbReference type="OrthoDB" id="6608749at2759"/>
<dbReference type="GeneID" id="113404200"/>